<comment type="caution">
    <text evidence="2">The sequence shown here is derived from an EMBL/GenBank/DDBJ whole genome shotgun (WGS) entry which is preliminary data.</text>
</comment>
<organism evidence="2 3">
    <name type="scientific">Undibacter mobilis</name>
    <dbReference type="NCBI Taxonomy" id="2292256"/>
    <lineage>
        <taxon>Bacteria</taxon>
        <taxon>Pseudomonadati</taxon>
        <taxon>Pseudomonadota</taxon>
        <taxon>Alphaproteobacteria</taxon>
        <taxon>Hyphomicrobiales</taxon>
        <taxon>Nitrobacteraceae</taxon>
        <taxon>Undibacter</taxon>
    </lineage>
</organism>
<accession>A0A371BBC9</accession>
<dbReference type="AlphaFoldDB" id="A0A371BBC9"/>
<evidence type="ECO:0000313" key="2">
    <source>
        <dbReference type="EMBL" id="RDV04817.1"/>
    </source>
</evidence>
<evidence type="ECO:0000256" key="1">
    <source>
        <dbReference type="SAM" id="SignalP"/>
    </source>
</evidence>
<dbReference type="Pfam" id="PF06823">
    <property type="entry name" value="DUF1236"/>
    <property type="match status" value="1"/>
</dbReference>
<name>A0A371BBC9_9BRAD</name>
<evidence type="ECO:0000313" key="3">
    <source>
        <dbReference type="Proteomes" id="UP000263993"/>
    </source>
</evidence>
<dbReference type="RefSeq" id="WP_115516843.1">
    <property type="nucleotide sequence ID" value="NZ_QRGO01000001.1"/>
</dbReference>
<reference evidence="3" key="1">
    <citation type="submission" date="2018-08" db="EMBL/GenBank/DDBJ databases">
        <authorList>
            <person name="Kim S.-J."/>
            <person name="Jung G.-Y."/>
        </authorList>
    </citation>
    <scope>NUCLEOTIDE SEQUENCE [LARGE SCALE GENOMIC DNA]</scope>
    <source>
        <strain evidence="3">GY_H</strain>
    </source>
</reference>
<keyword evidence="1" id="KW-0732">Signal</keyword>
<proteinExistence type="predicted"/>
<keyword evidence="3" id="KW-1185">Reference proteome</keyword>
<protein>
    <submittedName>
        <fullName evidence="2">DUF1236 domain-containing protein</fullName>
    </submittedName>
</protein>
<dbReference type="Gene3D" id="3.10.450.160">
    <property type="entry name" value="inner membrane protein cigr"/>
    <property type="match status" value="1"/>
</dbReference>
<gene>
    <name evidence="2" type="ORF">DXH78_09730</name>
</gene>
<dbReference type="Proteomes" id="UP000263993">
    <property type="component" value="Unassembled WGS sequence"/>
</dbReference>
<feature type="chain" id="PRO_5017009818" evidence="1">
    <location>
        <begin position="26"/>
        <end position="129"/>
    </location>
</feature>
<dbReference type="OrthoDB" id="102964at2"/>
<feature type="signal peptide" evidence="1">
    <location>
        <begin position="1"/>
        <end position="25"/>
    </location>
</feature>
<dbReference type="EMBL" id="QRGO01000001">
    <property type="protein sequence ID" value="RDV04817.1"/>
    <property type="molecule type" value="Genomic_DNA"/>
</dbReference>
<dbReference type="InterPro" id="IPR009642">
    <property type="entry name" value="DUF1236"/>
</dbReference>
<sequence length="129" mass="13822">MKRVTLLRGCGVAAVLLTGVAAASAQTTVITTQPATSGAVVSTTERLDLTPVQRQTIYRTIVRERVAPAPGTVEYRVGTRIPQNTTLYAVPQEVAVEVPAIQSYKYMVVNNRVLLIDPATSQVVAEVVD</sequence>